<feature type="compositionally biased region" description="Polar residues" evidence="1">
    <location>
        <begin position="43"/>
        <end position="69"/>
    </location>
</feature>
<feature type="compositionally biased region" description="Polar residues" evidence="1">
    <location>
        <begin position="1"/>
        <end position="11"/>
    </location>
</feature>
<dbReference type="PANTHER" id="PTHR46177:SF1">
    <property type="entry name" value="INTEGRASE CATALYTIC DOMAIN-CONTAINING PROTEIN"/>
    <property type="match status" value="1"/>
</dbReference>
<reference evidence="2 3" key="1">
    <citation type="submission" date="2017-11" db="EMBL/GenBank/DDBJ databases">
        <title>De novo assembly and phasing of dikaryotic genomes from two isolates of Puccinia coronata f. sp. avenae, the causal agent of oat crown rust.</title>
        <authorList>
            <person name="Miller M.E."/>
            <person name="Zhang Y."/>
            <person name="Omidvar V."/>
            <person name="Sperschneider J."/>
            <person name="Schwessinger B."/>
            <person name="Raley C."/>
            <person name="Palmer J.M."/>
            <person name="Garnica D."/>
            <person name="Upadhyaya N."/>
            <person name="Rathjen J."/>
            <person name="Taylor J.M."/>
            <person name="Park R.F."/>
            <person name="Dodds P.N."/>
            <person name="Hirsch C.D."/>
            <person name="Kianian S.F."/>
            <person name="Figueroa M."/>
        </authorList>
    </citation>
    <scope>NUCLEOTIDE SEQUENCE [LARGE SCALE GENOMIC DNA]</scope>
    <source>
        <strain evidence="2">12SD80</strain>
    </source>
</reference>
<feature type="region of interest" description="Disordered" evidence="1">
    <location>
        <begin position="1"/>
        <end position="134"/>
    </location>
</feature>
<dbReference type="EMBL" id="PGCI01000298">
    <property type="protein sequence ID" value="PLW30473.1"/>
    <property type="molecule type" value="Genomic_DNA"/>
</dbReference>
<sequence>MDQNSNLSSENYETHSDEEADHNLDGFQPSTSSNSSNPGNLSHQPKYNKSNTSNSNEDQDSSIENNTSDGENDSTTKDSTSDNKQEDNGNDILTTDETKFSGSDDDSNSSQTDSQPDTNSSVDSCASDSNDNNQKKIVEKLVSLGYKGPAIVKILQEEHGIKTSAQTLSCNWKQWAIRLKDLDKRPPPTPLSPKIRAHHGGSL</sequence>
<gene>
    <name evidence="2" type="ORF">PCASD_19173</name>
</gene>
<dbReference type="AlphaFoldDB" id="A0A2N5TY87"/>
<accession>A0A2N5TY87</accession>
<feature type="region of interest" description="Disordered" evidence="1">
    <location>
        <begin position="182"/>
        <end position="203"/>
    </location>
</feature>
<organism evidence="2 3">
    <name type="scientific">Puccinia coronata f. sp. avenae</name>
    <dbReference type="NCBI Taxonomy" id="200324"/>
    <lineage>
        <taxon>Eukaryota</taxon>
        <taxon>Fungi</taxon>
        <taxon>Dikarya</taxon>
        <taxon>Basidiomycota</taxon>
        <taxon>Pucciniomycotina</taxon>
        <taxon>Pucciniomycetes</taxon>
        <taxon>Pucciniales</taxon>
        <taxon>Pucciniaceae</taxon>
        <taxon>Puccinia</taxon>
    </lineage>
</organism>
<dbReference type="Proteomes" id="UP000235392">
    <property type="component" value="Unassembled WGS sequence"/>
</dbReference>
<feature type="compositionally biased region" description="Low complexity" evidence="1">
    <location>
        <begin position="30"/>
        <end position="42"/>
    </location>
</feature>
<feature type="compositionally biased region" description="Polar residues" evidence="1">
    <location>
        <begin position="119"/>
        <end position="132"/>
    </location>
</feature>
<protein>
    <submittedName>
        <fullName evidence="2">Uncharacterized protein</fullName>
    </submittedName>
</protein>
<name>A0A2N5TY87_9BASI</name>
<feature type="compositionally biased region" description="Low complexity" evidence="1">
    <location>
        <begin position="108"/>
        <end position="118"/>
    </location>
</feature>
<feature type="compositionally biased region" description="Basic and acidic residues" evidence="1">
    <location>
        <begin position="74"/>
        <end position="87"/>
    </location>
</feature>
<evidence type="ECO:0000313" key="2">
    <source>
        <dbReference type="EMBL" id="PLW30473.1"/>
    </source>
</evidence>
<feature type="compositionally biased region" description="Basic and acidic residues" evidence="1">
    <location>
        <begin position="12"/>
        <end position="24"/>
    </location>
</feature>
<dbReference type="PANTHER" id="PTHR46177">
    <property type="entry name" value="INTEGRASE CATALYTIC DOMAIN-CONTAINING PROTEIN"/>
    <property type="match status" value="1"/>
</dbReference>
<comment type="caution">
    <text evidence="2">The sequence shown here is derived from an EMBL/GenBank/DDBJ whole genome shotgun (WGS) entry which is preliminary data.</text>
</comment>
<evidence type="ECO:0000313" key="3">
    <source>
        <dbReference type="Proteomes" id="UP000235392"/>
    </source>
</evidence>
<proteinExistence type="predicted"/>
<evidence type="ECO:0000256" key="1">
    <source>
        <dbReference type="SAM" id="MobiDB-lite"/>
    </source>
</evidence>